<feature type="domain" description="HTH cro/C1-type" evidence="2">
    <location>
        <begin position="38"/>
        <end position="91"/>
    </location>
</feature>
<dbReference type="Pfam" id="PF13560">
    <property type="entry name" value="HTH_31"/>
    <property type="match status" value="1"/>
</dbReference>
<name>A0ABN1XUV6_9PSEU</name>
<dbReference type="Gene3D" id="1.10.260.40">
    <property type="entry name" value="lambda repressor-like DNA-binding domains"/>
    <property type="match status" value="1"/>
</dbReference>
<dbReference type="EMBL" id="BAAAJK010000011">
    <property type="protein sequence ID" value="GAA1390911.1"/>
    <property type="molecule type" value="Genomic_DNA"/>
</dbReference>
<dbReference type="InterPro" id="IPR043917">
    <property type="entry name" value="DUF5753"/>
</dbReference>
<dbReference type="InterPro" id="IPR010982">
    <property type="entry name" value="Lambda_DNA-bd_dom_sf"/>
</dbReference>
<feature type="region of interest" description="Disordered" evidence="1">
    <location>
        <begin position="1"/>
        <end position="31"/>
    </location>
</feature>
<sequence length="320" mass="35308">MHWQRAPSDDTDSGWPRRQEDEVEQEPTGARRRLGAELRRLRLNAGLKLEDAARGLRCSASKISRLENGKGVPRPVDVDALLALYGGVEGMEAEMLRRLVAQSRTRGWWEPFTEGLRTERYVLPAPGRYAAVETDATGVDAFDLSVLHGLLQTPDYARAVLAARLPGHDGWEIDQLVHLRRRRHEALTSDPPLRLRSVIDESVLARATGGPSVMADQLDRLLELSRLPNVILLVLPFSAGVQRAHAGRFSVLAIPDELGSDLVHTEGHAGESFLDTARDLETYRRVLADARADALEPEASRALIAHHRDRHRAAAVAAAG</sequence>
<accession>A0ABN1XUV6</accession>
<organism evidence="3 4">
    <name type="scientific">Pseudonocardia kongjuensis</name>
    <dbReference type="NCBI Taxonomy" id="102227"/>
    <lineage>
        <taxon>Bacteria</taxon>
        <taxon>Bacillati</taxon>
        <taxon>Actinomycetota</taxon>
        <taxon>Actinomycetes</taxon>
        <taxon>Pseudonocardiales</taxon>
        <taxon>Pseudonocardiaceae</taxon>
        <taxon>Pseudonocardia</taxon>
    </lineage>
</organism>
<dbReference type="Proteomes" id="UP001501414">
    <property type="component" value="Unassembled WGS sequence"/>
</dbReference>
<dbReference type="PROSITE" id="PS50943">
    <property type="entry name" value="HTH_CROC1"/>
    <property type="match status" value="1"/>
</dbReference>
<dbReference type="SMART" id="SM00530">
    <property type="entry name" value="HTH_XRE"/>
    <property type="match status" value="1"/>
</dbReference>
<proteinExistence type="predicted"/>
<protein>
    <submittedName>
        <fullName evidence="3">Helix-turn-helix transcriptional regulator</fullName>
    </submittedName>
</protein>
<evidence type="ECO:0000313" key="4">
    <source>
        <dbReference type="Proteomes" id="UP001501414"/>
    </source>
</evidence>
<comment type="caution">
    <text evidence="3">The sequence shown here is derived from an EMBL/GenBank/DDBJ whole genome shotgun (WGS) entry which is preliminary data.</text>
</comment>
<evidence type="ECO:0000256" key="1">
    <source>
        <dbReference type="SAM" id="MobiDB-lite"/>
    </source>
</evidence>
<evidence type="ECO:0000313" key="3">
    <source>
        <dbReference type="EMBL" id="GAA1390911.1"/>
    </source>
</evidence>
<dbReference type="Pfam" id="PF19054">
    <property type="entry name" value="DUF5753"/>
    <property type="match status" value="1"/>
</dbReference>
<dbReference type="SUPFAM" id="SSF47413">
    <property type="entry name" value="lambda repressor-like DNA-binding domains"/>
    <property type="match status" value="1"/>
</dbReference>
<dbReference type="InterPro" id="IPR001387">
    <property type="entry name" value="Cro/C1-type_HTH"/>
</dbReference>
<evidence type="ECO:0000259" key="2">
    <source>
        <dbReference type="PROSITE" id="PS50943"/>
    </source>
</evidence>
<dbReference type="CDD" id="cd00093">
    <property type="entry name" value="HTH_XRE"/>
    <property type="match status" value="1"/>
</dbReference>
<gene>
    <name evidence="3" type="ORF">GCM10009613_32460</name>
</gene>
<reference evidence="3 4" key="1">
    <citation type="journal article" date="2019" name="Int. J. Syst. Evol. Microbiol.">
        <title>The Global Catalogue of Microorganisms (GCM) 10K type strain sequencing project: providing services to taxonomists for standard genome sequencing and annotation.</title>
        <authorList>
            <consortium name="The Broad Institute Genomics Platform"/>
            <consortium name="The Broad Institute Genome Sequencing Center for Infectious Disease"/>
            <person name="Wu L."/>
            <person name="Ma J."/>
        </authorList>
    </citation>
    <scope>NUCLEOTIDE SEQUENCE [LARGE SCALE GENOMIC DNA]</scope>
    <source>
        <strain evidence="3 4">JCM 11896</strain>
    </source>
</reference>
<keyword evidence="4" id="KW-1185">Reference proteome</keyword>